<proteinExistence type="predicted"/>
<gene>
    <name evidence="2" type="ORF">LX80_02279</name>
</gene>
<protein>
    <submittedName>
        <fullName evidence="2">SusD-like starch-binding protein associating with outer membrane</fullName>
    </submittedName>
</protein>
<feature type="signal peptide" evidence="1">
    <location>
        <begin position="1"/>
        <end position="22"/>
    </location>
</feature>
<dbReference type="OrthoDB" id="725917at2"/>
<feature type="chain" id="PRO_5015882187" evidence="1">
    <location>
        <begin position="23"/>
        <end position="496"/>
    </location>
</feature>
<organism evidence="2 3">
    <name type="scientific">Hydrotalea sandarakina</name>
    <dbReference type="NCBI Taxonomy" id="1004304"/>
    <lineage>
        <taxon>Bacteria</taxon>
        <taxon>Pseudomonadati</taxon>
        <taxon>Bacteroidota</taxon>
        <taxon>Chitinophagia</taxon>
        <taxon>Chitinophagales</taxon>
        <taxon>Chitinophagaceae</taxon>
        <taxon>Hydrotalea</taxon>
    </lineage>
</organism>
<dbReference type="SUPFAM" id="SSF48452">
    <property type="entry name" value="TPR-like"/>
    <property type="match status" value="1"/>
</dbReference>
<sequence length="496" mass="54596">MKKIILYSIVSVFALASCQKNMTNLNIDTKNPSTAPSYALFSNAQKNLVDYITTPNVNSNIFTLIAQYWTEATYTDESNYNLGNRNIPQNFWNNLYVGALNNFQQAKLLIPNDVTDPAVAKNELEMADIMQVYTYYYLVNTFGNIPYSQANNINKYPFPAYDDAKTVYYDLLNRLDTCINGLNPSAGSFGSADLLYGGDVNSWIKFANSLKLKMAMLIADSDPTTAQKKVNEAINGGVFQSNADNAVFRYTGITPNANPVWVNLIQSNRKDYVITKTLLNPMVALNDPRRSAYYTNQYSGSDIGGTVGVTNTWNNYSNPYFSPITGTIVDPAAPSILLDYAEISFLQAEAVERNFIAGSAETFYNNGVTASIEEWGGSATDAATYLAQPSVAYATAPGGLGAGAIGSTGTNTSTTHWKQAIGLQQYIAYYMRGFDAWTSIRRLYYPAMAVPGSPKSPFPWRYTYPANEATANGPNYQAAKTAMGGDDVTIKLWWMQ</sequence>
<dbReference type="RefSeq" id="WP_111296542.1">
    <property type="nucleotide sequence ID" value="NZ_QKZV01000007.1"/>
</dbReference>
<reference evidence="2 3" key="1">
    <citation type="submission" date="2018-06" db="EMBL/GenBank/DDBJ databases">
        <title>Genomic Encyclopedia of Archaeal and Bacterial Type Strains, Phase II (KMG-II): from individual species to whole genera.</title>
        <authorList>
            <person name="Goeker M."/>
        </authorList>
    </citation>
    <scope>NUCLEOTIDE SEQUENCE [LARGE SCALE GENOMIC DNA]</scope>
    <source>
        <strain evidence="2 3">DSM 23241</strain>
    </source>
</reference>
<name>A0A2W7S3K4_9BACT</name>
<dbReference type="AlphaFoldDB" id="A0A2W7S3K4"/>
<dbReference type="Pfam" id="PF12771">
    <property type="entry name" value="SusD-like_2"/>
    <property type="match status" value="1"/>
</dbReference>
<dbReference type="Gene3D" id="1.25.40.390">
    <property type="match status" value="1"/>
</dbReference>
<evidence type="ECO:0000313" key="3">
    <source>
        <dbReference type="Proteomes" id="UP000249720"/>
    </source>
</evidence>
<dbReference type="Proteomes" id="UP000249720">
    <property type="component" value="Unassembled WGS sequence"/>
</dbReference>
<keyword evidence="3" id="KW-1185">Reference proteome</keyword>
<dbReference type="EMBL" id="QKZV01000007">
    <property type="protein sequence ID" value="PZX61549.1"/>
    <property type="molecule type" value="Genomic_DNA"/>
</dbReference>
<evidence type="ECO:0000313" key="2">
    <source>
        <dbReference type="EMBL" id="PZX61549.1"/>
    </source>
</evidence>
<dbReference type="PROSITE" id="PS51257">
    <property type="entry name" value="PROKAR_LIPOPROTEIN"/>
    <property type="match status" value="1"/>
</dbReference>
<evidence type="ECO:0000256" key="1">
    <source>
        <dbReference type="SAM" id="SignalP"/>
    </source>
</evidence>
<accession>A0A2W7S3K4</accession>
<dbReference type="InterPro" id="IPR041662">
    <property type="entry name" value="SusD-like_2"/>
</dbReference>
<comment type="caution">
    <text evidence="2">The sequence shown here is derived from an EMBL/GenBank/DDBJ whole genome shotgun (WGS) entry which is preliminary data.</text>
</comment>
<dbReference type="InterPro" id="IPR011990">
    <property type="entry name" value="TPR-like_helical_dom_sf"/>
</dbReference>
<keyword evidence="1" id="KW-0732">Signal</keyword>